<dbReference type="Pfam" id="PF01385">
    <property type="entry name" value="OrfB_IS605"/>
    <property type="match status" value="1"/>
</dbReference>
<dbReference type="GO" id="GO:0006310">
    <property type="term" value="P:DNA recombination"/>
    <property type="evidence" value="ECO:0007669"/>
    <property type="project" value="UniProtKB-KW"/>
</dbReference>
<feature type="region of interest" description="Disordered" evidence="8">
    <location>
        <begin position="256"/>
        <end position="296"/>
    </location>
</feature>
<dbReference type="GO" id="GO:0003677">
    <property type="term" value="F:DNA binding"/>
    <property type="evidence" value="ECO:0007669"/>
    <property type="project" value="UniProtKB-KW"/>
</dbReference>
<dbReference type="InterPro" id="IPR010095">
    <property type="entry name" value="Cas12f1-like_TNB"/>
</dbReference>
<evidence type="ECO:0000259" key="11">
    <source>
        <dbReference type="Pfam" id="PF12323"/>
    </source>
</evidence>
<dbReference type="EMBL" id="CAIM01000083">
    <property type="protein sequence ID" value="CCI16029.1"/>
    <property type="molecule type" value="Genomic_DNA"/>
</dbReference>
<feature type="domain" description="Probable transposase IS891/IS1136/IS1341" evidence="9">
    <location>
        <begin position="236"/>
        <end position="336"/>
    </location>
</feature>
<gene>
    <name evidence="12" type="ORF">MICAF_1730007</name>
</gene>
<evidence type="ECO:0000259" key="9">
    <source>
        <dbReference type="Pfam" id="PF01385"/>
    </source>
</evidence>
<dbReference type="InterPro" id="IPR001959">
    <property type="entry name" value="Transposase"/>
</dbReference>
<evidence type="ECO:0000256" key="1">
    <source>
        <dbReference type="ARBA" id="ARBA00008761"/>
    </source>
</evidence>
<dbReference type="PANTHER" id="PTHR30405">
    <property type="entry name" value="TRANSPOSASE"/>
    <property type="match status" value="1"/>
</dbReference>
<dbReference type="AlphaFoldDB" id="I4H1V5"/>
<evidence type="ECO:0000256" key="3">
    <source>
        <dbReference type="ARBA" id="ARBA00022578"/>
    </source>
</evidence>
<dbReference type="NCBIfam" id="NF040570">
    <property type="entry name" value="guided_TnpB"/>
    <property type="match status" value="1"/>
</dbReference>
<dbReference type="GO" id="GO:0046872">
    <property type="term" value="F:metal ion binding"/>
    <property type="evidence" value="ECO:0007669"/>
    <property type="project" value="UniProtKB-KW"/>
</dbReference>
<dbReference type="PANTHER" id="PTHR30405:SF25">
    <property type="entry name" value="RNA-GUIDED DNA ENDONUCLEASE INSQ-RELATED"/>
    <property type="match status" value="1"/>
</dbReference>
<dbReference type="Pfam" id="PF12323">
    <property type="entry name" value="HTH_OrfB_IS605"/>
    <property type="match status" value="1"/>
</dbReference>
<dbReference type="HOGENOM" id="CLU_032903_0_2_3"/>
<protein>
    <submittedName>
        <fullName evidence="12">Transposase</fullName>
    </submittedName>
</protein>
<dbReference type="InterPro" id="IPR051399">
    <property type="entry name" value="RNA-guided_DNA_endo/Transpos"/>
</dbReference>
<keyword evidence="3" id="KW-0815">Transposition</keyword>
<keyword evidence="7" id="KW-0233">DNA recombination</keyword>
<name>I4H1V5_MICAE</name>
<comment type="caution">
    <text evidence="12">The sequence shown here is derived from an EMBL/GenBank/DDBJ whole genome shotgun (WGS) entry which is preliminary data.</text>
</comment>
<feature type="compositionally biased region" description="Basic residues" evidence="8">
    <location>
        <begin position="262"/>
        <end position="279"/>
    </location>
</feature>
<dbReference type="Pfam" id="PF07282">
    <property type="entry name" value="Cas12f1-like_TNB"/>
    <property type="match status" value="1"/>
</dbReference>
<dbReference type="GO" id="GO:0032196">
    <property type="term" value="P:transposition"/>
    <property type="evidence" value="ECO:0007669"/>
    <property type="project" value="UniProtKB-KW"/>
</dbReference>
<evidence type="ECO:0000256" key="7">
    <source>
        <dbReference type="ARBA" id="ARBA00023172"/>
    </source>
</evidence>
<evidence type="ECO:0000256" key="5">
    <source>
        <dbReference type="ARBA" id="ARBA00022833"/>
    </source>
</evidence>
<evidence type="ECO:0000313" key="13">
    <source>
        <dbReference type="Proteomes" id="UP000003613"/>
    </source>
</evidence>
<reference evidence="12 13" key="1">
    <citation type="submission" date="2012-04" db="EMBL/GenBank/DDBJ databases">
        <authorList>
            <person name="Genoscope - CEA"/>
        </authorList>
    </citation>
    <scope>NUCLEOTIDE SEQUENCE [LARGE SCALE GENOMIC DNA]</scope>
    <source>
        <strain evidence="12 13">9807</strain>
    </source>
</reference>
<dbReference type="Proteomes" id="UP000003613">
    <property type="component" value="Unassembled WGS sequence"/>
</dbReference>
<evidence type="ECO:0000256" key="2">
    <source>
        <dbReference type="ARBA" id="ARBA00011044"/>
    </source>
</evidence>
<evidence type="ECO:0000256" key="8">
    <source>
        <dbReference type="SAM" id="MobiDB-lite"/>
    </source>
</evidence>
<dbReference type="InterPro" id="IPR021027">
    <property type="entry name" value="Transposase_put_HTH"/>
</dbReference>
<comment type="similarity">
    <text evidence="1">In the C-terminal section; belongs to the transposase 35 family.</text>
</comment>
<evidence type="ECO:0000313" key="12">
    <source>
        <dbReference type="EMBL" id="CCI16029.1"/>
    </source>
</evidence>
<comment type="similarity">
    <text evidence="2">In the N-terminal section; belongs to the transposase 2 family.</text>
</comment>
<evidence type="ECO:0000256" key="6">
    <source>
        <dbReference type="ARBA" id="ARBA00023125"/>
    </source>
</evidence>
<evidence type="ECO:0000256" key="4">
    <source>
        <dbReference type="ARBA" id="ARBA00022723"/>
    </source>
</evidence>
<evidence type="ECO:0000259" key="10">
    <source>
        <dbReference type="Pfam" id="PF07282"/>
    </source>
</evidence>
<dbReference type="NCBIfam" id="TIGR01766">
    <property type="entry name" value="IS200/IS605 family accessory protein TnpB-like domain"/>
    <property type="match status" value="1"/>
</dbReference>
<accession>I4H1V5</accession>
<keyword evidence="5" id="KW-0862">Zinc</keyword>
<feature type="domain" description="Transposase putative helix-turn-helix" evidence="11">
    <location>
        <begin position="42"/>
        <end position="87"/>
    </location>
</feature>
<keyword evidence="6" id="KW-0238">DNA-binding</keyword>
<keyword evidence="4" id="KW-0479">Metal-binding</keyword>
<sequence>MGRGFSRGEVIRPRVPLKNTDQHIDNSQKPCYHSYSFLITLMDKAYKFRLKPNTEQEIALAKSFGCCRWFWNYSLNLCQETYKTTGKGLTRNYIQGLLPSLKKEYEWLTDAYSQCLQVVALNLSQAYQNFFEKRARLPRFKSKHGKQSISYPAKVKFEGDYLKLPGKVGLVYCVRHREFAGTIKTVTISKNPDGKYYASILVDDGQSPLPPLIRGVPKAGGSTLNQGGDEDGGIDGKAIGIDLGLNHFAITSNGSKYDNPKHFAKHQRNLKRKQQKLSRKKEGSNNRQKARRKVAKVHSKISRCREDFLHKLSRKIVNENQVIAVENLNVKAMVRNHNLAKAISDCSWGMFCTMLKYKAEWQGKTYIEVDRFFPSSKTCHVCLNQVGSLSLDMRIWTCEHCQTTYDRDINAAINIRDESLRILSLGTSDTAYRGDVRPKAGRKSVLRQSPVK</sequence>
<feature type="domain" description="Cas12f1-like TNB" evidence="10">
    <location>
        <begin position="348"/>
        <end position="415"/>
    </location>
</feature>
<proteinExistence type="inferred from homology"/>
<organism evidence="12 13">
    <name type="scientific">Microcystis aeruginosa PCC 9807</name>
    <dbReference type="NCBI Taxonomy" id="1160283"/>
    <lineage>
        <taxon>Bacteria</taxon>
        <taxon>Bacillati</taxon>
        <taxon>Cyanobacteriota</taxon>
        <taxon>Cyanophyceae</taxon>
        <taxon>Oscillatoriophycideae</taxon>
        <taxon>Chroococcales</taxon>
        <taxon>Microcystaceae</taxon>
        <taxon>Microcystis</taxon>
    </lineage>
</organism>